<dbReference type="EMBL" id="LT629750">
    <property type="protein sequence ID" value="SDR92369.1"/>
    <property type="molecule type" value="Genomic_DNA"/>
</dbReference>
<feature type="domain" description="AB hydrolase-1" evidence="2">
    <location>
        <begin position="26"/>
        <end position="268"/>
    </location>
</feature>
<name>A0A1H1N2F3_9BRAD</name>
<accession>A0A1H1N2F3</accession>
<proteinExistence type="predicted"/>
<dbReference type="GO" id="GO:0016787">
    <property type="term" value="F:hydrolase activity"/>
    <property type="evidence" value="ECO:0007669"/>
    <property type="project" value="UniProtKB-KW"/>
</dbReference>
<evidence type="ECO:0000313" key="3">
    <source>
        <dbReference type="EMBL" id="SDR92369.1"/>
    </source>
</evidence>
<evidence type="ECO:0000313" key="4">
    <source>
        <dbReference type="Proteomes" id="UP000243904"/>
    </source>
</evidence>
<dbReference type="RefSeq" id="WP_146686149.1">
    <property type="nucleotide sequence ID" value="NZ_LT629750.1"/>
</dbReference>
<dbReference type="Gene3D" id="3.40.50.1820">
    <property type="entry name" value="alpha/beta hydrolase"/>
    <property type="match status" value="1"/>
</dbReference>
<reference evidence="4" key="1">
    <citation type="submission" date="2016-10" db="EMBL/GenBank/DDBJ databases">
        <authorList>
            <person name="Varghese N."/>
            <person name="Submissions S."/>
        </authorList>
    </citation>
    <scope>NUCLEOTIDE SEQUENCE [LARGE SCALE GENOMIC DNA]</scope>
    <source>
        <strain evidence="4">GAS369</strain>
    </source>
</reference>
<dbReference type="PRINTS" id="PR00412">
    <property type="entry name" value="EPOXHYDRLASE"/>
</dbReference>
<keyword evidence="4" id="KW-1185">Reference proteome</keyword>
<dbReference type="Pfam" id="PF00561">
    <property type="entry name" value="Abhydrolase_1"/>
    <property type="match status" value="1"/>
</dbReference>
<dbReference type="SUPFAM" id="SSF53474">
    <property type="entry name" value="alpha/beta-Hydrolases"/>
    <property type="match status" value="1"/>
</dbReference>
<dbReference type="InterPro" id="IPR029058">
    <property type="entry name" value="AB_hydrolase_fold"/>
</dbReference>
<dbReference type="Proteomes" id="UP000243904">
    <property type="component" value="Chromosome I"/>
</dbReference>
<evidence type="ECO:0000256" key="1">
    <source>
        <dbReference type="ARBA" id="ARBA00022801"/>
    </source>
</evidence>
<dbReference type="PANTHER" id="PTHR43329">
    <property type="entry name" value="EPOXIDE HYDROLASE"/>
    <property type="match status" value="1"/>
</dbReference>
<dbReference type="InterPro" id="IPR000073">
    <property type="entry name" value="AB_hydrolase_1"/>
</dbReference>
<evidence type="ECO:0000259" key="2">
    <source>
        <dbReference type="Pfam" id="PF00561"/>
    </source>
</evidence>
<dbReference type="InterPro" id="IPR000639">
    <property type="entry name" value="Epox_hydrolase-like"/>
</dbReference>
<protein>
    <submittedName>
        <fullName evidence="3">Pimeloyl-ACP methyl ester carboxylesterase</fullName>
    </submittedName>
</protein>
<gene>
    <name evidence="3" type="ORF">SAMN05444158_0431</name>
</gene>
<sequence length="286" mass="30941">MSQLEKITIAPHLSFDALVGGQRAAPLVLLVHGFAESMNCWRAQVAALAGAGYRAVAPSQRGYSPGARPAVSDTSNYQIERMMDDAMAIVAASGYGEARFHLVGHDWGGSIAWALADRHPQRLASLAVLSRPHPNAFNRALQMPDGDQAHRSRHHKAFLEPDAADVVLAENAKWLRERWAAAGVPAAAMEEHLSVIGNKETMEAALAWYRARGAIRSPLGPIRVPTLYIWGDADDTVGRAAAEGTEDFVAAPYRFEVLPGVGHFAADQAPDHVNDLLLHHIVTYPV</sequence>
<keyword evidence="1" id="KW-0378">Hydrolase</keyword>
<dbReference type="AlphaFoldDB" id="A0A1H1N2F3"/>
<dbReference type="PRINTS" id="PR00111">
    <property type="entry name" value="ABHYDROLASE"/>
</dbReference>
<organism evidence="3 4">
    <name type="scientific">Bradyrhizobium canariense</name>
    <dbReference type="NCBI Taxonomy" id="255045"/>
    <lineage>
        <taxon>Bacteria</taxon>
        <taxon>Pseudomonadati</taxon>
        <taxon>Pseudomonadota</taxon>
        <taxon>Alphaproteobacteria</taxon>
        <taxon>Hyphomicrobiales</taxon>
        <taxon>Nitrobacteraceae</taxon>
        <taxon>Bradyrhizobium</taxon>
    </lineage>
</organism>